<sequence>MVEHYVQSCWQVWPPAGNEVAAGRRDSLVSPLHQEHEQEYNCERKARYVRLVSWLFFVMDLLGGFIMFWVPWLHNGFSVLLIGKALLALHALFARNPFQVSASSSGHAKRFLWICKCADFHRNTYLHEEVQKEHIDEVAKVLHEVKVLSESHMIRMDTLEAKLDKLISLAPVSDSVSGFLIAEAKDK</sequence>
<keyword evidence="1" id="KW-0812">Transmembrane</keyword>
<feature type="transmembrane region" description="Helical" evidence="1">
    <location>
        <begin position="51"/>
        <end position="70"/>
    </location>
</feature>
<dbReference type="Proteomes" id="UP000626109">
    <property type="component" value="Unassembled WGS sequence"/>
</dbReference>
<evidence type="ECO:0000313" key="3">
    <source>
        <dbReference type="Proteomes" id="UP000626109"/>
    </source>
</evidence>
<dbReference type="AlphaFoldDB" id="A0A813JB53"/>
<comment type="caution">
    <text evidence="2">The sequence shown here is derived from an EMBL/GenBank/DDBJ whole genome shotgun (WGS) entry which is preliminary data.</text>
</comment>
<protein>
    <submittedName>
        <fullName evidence="2">Uncharacterized protein</fullName>
    </submittedName>
</protein>
<proteinExistence type="predicted"/>
<gene>
    <name evidence="2" type="ORF">PGLA2088_LOCUS17923</name>
</gene>
<organism evidence="2 3">
    <name type="scientific">Polarella glacialis</name>
    <name type="common">Dinoflagellate</name>
    <dbReference type="NCBI Taxonomy" id="89957"/>
    <lineage>
        <taxon>Eukaryota</taxon>
        <taxon>Sar</taxon>
        <taxon>Alveolata</taxon>
        <taxon>Dinophyceae</taxon>
        <taxon>Suessiales</taxon>
        <taxon>Suessiaceae</taxon>
        <taxon>Polarella</taxon>
    </lineage>
</organism>
<dbReference type="EMBL" id="CAJNNW010024392">
    <property type="protein sequence ID" value="CAE8672173.1"/>
    <property type="molecule type" value="Genomic_DNA"/>
</dbReference>
<evidence type="ECO:0000256" key="1">
    <source>
        <dbReference type="SAM" id="Phobius"/>
    </source>
</evidence>
<keyword evidence="1" id="KW-0472">Membrane</keyword>
<accession>A0A813JB53</accession>
<evidence type="ECO:0000313" key="2">
    <source>
        <dbReference type="EMBL" id="CAE8672173.1"/>
    </source>
</evidence>
<name>A0A813JB53_POLGL</name>
<reference evidence="2" key="1">
    <citation type="submission" date="2021-02" db="EMBL/GenBank/DDBJ databases">
        <authorList>
            <person name="Dougan E. K."/>
            <person name="Rhodes N."/>
            <person name="Thang M."/>
            <person name="Chan C."/>
        </authorList>
    </citation>
    <scope>NUCLEOTIDE SEQUENCE</scope>
</reference>
<keyword evidence="1" id="KW-1133">Transmembrane helix</keyword>